<dbReference type="GO" id="GO:0016758">
    <property type="term" value="F:hexosyltransferase activity"/>
    <property type="evidence" value="ECO:0007669"/>
    <property type="project" value="TreeGrafter"/>
</dbReference>
<keyword evidence="2" id="KW-0808">Transferase</keyword>
<feature type="domain" description="Glycosyl transferase family 1" evidence="1">
    <location>
        <begin position="234"/>
        <end position="396"/>
    </location>
</feature>
<evidence type="ECO:0000313" key="3">
    <source>
        <dbReference type="Proteomes" id="UP000034816"/>
    </source>
</evidence>
<comment type="caution">
    <text evidence="2">The sequence shown here is derived from an EMBL/GenBank/DDBJ whole genome shotgun (WGS) entry which is preliminary data.</text>
</comment>
<dbReference type="SUPFAM" id="SSF53756">
    <property type="entry name" value="UDP-Glycosyltransferase/glycogen phosphorylase"/>
    <property type="match status" value="1"/>
</dbReference>
<dbReference type="Gene3D" id="3.40.50.2000">
    <property type="entry name" value="Glycogen Phosphorylase B"/>
    <property type="match status" value="2"/>
</dbReference>
<dbReference type="AlphaFoldDB" id="A0A0G0C5D3"/>
<gene>
    <name evidence="2" type="ORF">UR73_C0027G0004</name>
</gene>
<proteinExistence type="predicted"/>
<dbReference type="EMBL" id="LBQH01000027">
    <property type="protein sequence ID" value="KKP76503.1"/>
    <property type="molecule type" value="Genomic_DNA"/>
</dbReference>
<sequence>MKKVLNIIQRYYPGEGGAERFYWTLSEYLASNLGLDVDVWTTDALDSETLWDLDGKRIEKKEEIVRGVNVKRFPIGKGIFKYKYPNKILRVLFDSFPNFKLANLATCPTAFKMLDEIKNIKQYDCVTVSSSPYYFIFYVGYLISKKLNIPYIIAPAFHSGVDDKDPLRKKYYKKTAVPFFEHASRIILNTTKEGDAIYDFCKENGVELDRDKFVVLGQGVYLDKIMGGNGQRFREKYGLKNPIVFQMGGKTVEKGSFNLVESMKRVWDSGKQVDLVFAGLSSKDFDEYLKNLDEKYRKNILNIDNISEEEKWDLFDAGDIFSMVSKTDSFGIVYLEAWAYSKPVLACSNDVMEEIFDDGKDGYLLEYGNTKEIAGKIVELLEDESKRKEVGSMGRRKVEERYDWKKVMKKVDEIYNKL</sequence>
<dbReference type="PANTHER" id="PTHR45947">
    <property type="entry name" value="SULFOQUINOVOSYL TRANSFERASE SQD2"/>
    <property type="match status" value="1"/>
</dbReference>
<reference evidence="2 3" key="1">
    <citation type="journal article" date="2015" name="Nature">
        <title>rRNA introns, odd ribosomes, and small enigmatic genomes across a large radiation of phyla.</title>
        <authorList>
            <person name="Brown C.T."/>
            <person name="Hug L.A."/>
            <person name="Thomas B.C."/>
            <person name="Sharon I."/>
            <person name="Castelle C.J."/>
            <person name="Singh A."/>
            <person name="Wilkins M.J."/>
            <person name="Williams K.H."/>
            <person name="Banfield J.F."/>
        </authorList>
    </citation>
    <scope>NUCLEOTIDE SEQUENCE [LARGE SCALE GENOMIC DNA]</scope>
</reference>
<dbReference type="InterPro" id="IPR001296">
    <property type="entry name" value="Glyco_trans_1"/>
</dbReference>
<evidence type="ECO:0000259" key="1">
    <source>
        <dbReference type="Pfam" id="PF00534"/>
    </source>
</evidence>
<dbReference type="CDD" id="cd03801">
    <property type="entry name" value="GT4_PimA-like"/>
    <property type="match status" value="1"/>
</dbReference>
<accession>A0A0G0C5D3</accession>
<dbReference type="Pfam" id="PF00534">
    <property type="entry name" value="Glycos_transf_1"/>
    <property type="match status" value="1"/>
</dbReference>
<name>A0A0G0C5D3_9BACT</name>
<evidence type="ECO:0000313" key="2">
    <source>
        <dbReference type="EMBL" id="KKP76503.1"/>
    </source>
</evidence>
<protein>
    <submittedName>
        <fullName evidence="2">Glycosyl transferase group 1</fullName>
    </submittedName>
</protein>
<dbReference type="Proteomes" id="UP000034816">
    <property type="component" value="Unassembled WGS sequence"/>
</dbReference>
<dbReference type="InterPro" id="IPR050194">
    <property type="entry name" value="Glycosyltransferase_grp1"/>
</dbReference>
<organism evidence="2 3">
    <name type="scientific">candidate division WS6 bacterium GW2011_GWF1_35_23</name>
    <dbReference type="NCBI Taxonomy" id="1619097"/>
    <lineage>
        <taxon>Bacteria</taxon>
        <taxon>Candidatus Dojkabacteria</taxon>
    </lineage>
</organism>
<dbReference type="PANTHER" id="PTHR45947:SF3">
    <property type="entry name" value="SULFOQUINOVOSYL TRANSFERASE SQD2"/>
    <property type="match status" value="1"/>
</dbReference>